<keyword evidence="3" id="KW-1185">Reference proteome</keyword>
<sequence>MKRKNPIVFLLILACVPFGLFLVFYLFLGFSPRDEEDLQTTLEGVVAEVTEENVLLVEGLSVDEVFELDDEALLEEATGAHRVTITEDIEEIEVGTEIIVWVKTIAESYPTQSTAEDFEVQED</sequence>
<evidence type="ECO:0000256" key="1">
    <source>
        <dbReference type="SAM" id="Phobius"/>
    </source>
</evidence>
<evidence type="ECO:0008006" key="4">
    <source>
        <dbReference type="Google" id="ProtNLM"/>
    </source>
</evidence>
<keyword evidence="1" id="KW-1133">Transmembrane helix</keyword>
<dbReference type="AlphaFoldDB" id="A0A662Z3V5"/>
<dbReference type="Pfam" id="PF11518">
    <property type="entry name" value="DUF3221"/>
    <property type="match status" value="1"/>
</dbReference>
<feature type="transmembrane region" description="Helical" evidence="1">
    <location>
        <begin position="7"/>
        <end position="28"/>
    </location>
</feature>
<protein>
    <recommendedName>
        <fullName evidence="4">DUF3221 domain-containing protein</fullName>
    </recommendedName>
</protein>
<keyword evidence="1" id="KW-0812">Transmembrane</keyword>
<accession>A0A662Z3V5</accession>
<dbReference type="PROSITE" id="PS51257">
    <property type="entry name" value="PROKAR_LIPOPROTEIN"/>
    <property type="match status" value="1"/>
</dbReference>
<evidence type="ECO:0000313" key="2">
    <source>
        <dbReference type="EMBL" id="SEV86238.1"/>
    </source>
</evidence>
<keyword evidence="1" id="KW-0472">Membrane</keyword>
<proteinExistence type="predicted"/>
<dbReference type="Proteomes" id="UP000243605">
    <property type="component" value="Unassembled WGS sequence"/>
</dbReference>
<dbReference type="EMBL" id="FOIT01000001">
    <property type="protein sequence ID" value="SEV86238.1"/>
    <property type="molecule type" value="Genomic_DNA"/>
</dbReference>
<gene>
    <name evidence="2" type="ORF">SAMN05192557_0567</name>
</gene>
<evidence type="ECO:0000313" key="3">
    <source>
        <dbReference type="Proteomes" id="UP000243605"/>
    </source>
</evidence>
<dbReference type="InterPro" id="IPR012340">
    <property type="entry name" value="NA-bd_OB-fold"/>
</dbReference>
<dbReference type="Gene3D" id="2.40.50.140">
    <property type="entry name" value="Nucleic acid-binding proteins"/>
    <property type="match status" value="1"/>
</dbReference>
<name>A0A662Z3V5_9STAP</name>
<organism evidence="2 3">
    <name type="scientific">Aliicoccus persicus</name>
    <dbReference type="NCBI Taxonomy" id="930138"/>
    <lineage>
        <taxon>Bacteria</taxon>
        <taxon>Bacillati</taxon>
        <taxon>Bacillota</taxon>
        <taxon>Bacilli</taxon>
        <taxon>Bacillales</taxon>
        <taxon>Staphylococcaceae</taxon>
        <taxon>Aliicoccus</taxon>
    </lineage>
</organism>
<reference evidence="2 3" key="1">
    <citation type="submission" date="2016-10" db="EMBL/GenBank/DDBJ databases">
        <authorList>
            <person name="Varghese N."/>
            <person name="Submissions S."/>
        </authorList>
    </citation>
    <scope>NUCLEOTIDE SEQUENCE [LARGE SCALE GENOMIC DNA]</scope>
    <source>
        <strain evidence="2 3">IBRC-M10081</strain>
    </source>
</reference>
<dbReference type="RefSeq" id="WP_180366186.1">
    <property type="nucleotide sequence ID" value="NZ_FOIT01000001.1"/>
</dbReference>
<dbReference type="InterPro" id="IPR021598">
    <property type="entry name" value="DUF3221"/>
</dbReference>